<dbReference type="PROSITE" id="PS50011">
    <property type="entry name" value="PROTEIN_KINASE_DOM"/>
    <property type="match status" value="1"/>
</dbReference>
<keyword evidence="3" id="KW-0808">Transferase</keyword>
<feature type="region of interest" description="Disordered" evidence="10">
    <location>
        <begin position="736"/>
        <end position="763"/>
    </location>
</feature>
<dbReference type="FunFam" id="3.30.200.20:FF:000714">
    <property type="entry name" value="Nitrogen permease regulator"/>
    <property type="match status" value="1"/>
</dbReference>
<evidence type="ECO:0000256" key="8">
    <source>
        <dbReference type="ARBA" id="ARBA00048679"/>
    </source>
</evidence>
<feature type="compositionally biased region" description="Polar residues" evidence="10">
    <location>
        <begin position="333"/>
        <end position="387"/>
    </location>
</feature>
<comment type="catalytic activity">
    <reaction evidence="8">
        <text>L-seryl-[protein] + ATP = O-phospho-L-seryl-[protein] + ADP + H(+)</text>
        <dbReference type="Rhea" id="RHEA:17989"/>
        <dbReference type="Rhea" id="RHEA-COMP:9863"/>
        <dbReference type="Rhea" id="RHEA-COMP:11604"/>
        <dbReference type="ChEBI" id="CHEBI:15378"/>
        <dbReference type="ChEBI" id="CHEBI:29999"/>
        <dbReference type="ChEBI" id="CHEBI:30616"/>
        <dbReference type="ChEBI" id="CHEBI:83421"/>
        <dbReference type="ChEBI" id="CHEBI:456216"/>
        <dbReference type="EC" id="2.7.11.1"/>
    </reaction>
</comment>
<evidence type="ECO:0000256" key="10">
    <source>
        <dbReference type="SAM" id="MobiDB-lite"/>
    </source>
</evidence>
<dbReference type="Gene3D" id="3.30.200.20">
    <property type="entry name" value="Phosphorylase Kinase, domain 1"/>
    <property type="match status" value="1"/>
</dbReference>
<evidence type="ECO:0000256" key="1">
    <source>
        <dbReference type="ARBA" id="ARBA00012513"/>
    </source>
</evidence>
<dbReference type="Gene3D" id="1.10.510.10">
    <property type="entry name" value="Transferase(Phosphotransferase) domain 1"/>
    <property type="match status" value="1"/>
</dbReference>
<gene>
    <name evidence="12" type="ORF">CANARDRAFT_26599</name>
</gene>
<dbReference type="EC" id="2.7.11.1" evidence="1"/>
<dbReference type="InterPro" id="IPR017441">
    <property type="entry name" value="Protein_kinase_ATP_BS"/>
</dbReference>
<dbReference type="InterPro" id="IPR008271">
    <property type="entry name" value="Ser/Thr_kinase_AS"/>
</dbReference>
<dbReference type="GO" id="GO:0004674">
    <property type="term" value="F:protein serine/threonine kinase activity"/>
    <property type="evidence" value="ECO:0007669"/>
    <property type="project" value="UniProtKB-KW"/>
</dbReference>
<dbReference type="Proteomes" id="UP000094801">
    <property type="component" value="Unassembled WGS sequence"/>
</dbReference>
<accession>A0A1E4T629</accession>
<feature type="compositionally biased region" description="Polar residues" evidence="10">
    <location>
        <begin position="280"/>
        <end position="293"/>
    </location>
</feature>
<dbReference type="EMBL" id="KV453848">
    <property type="protein sequence ID" value="ODV87171.1"/>
    <property type="molecule type" value="Genomic_DNA"/>
</dbReference>
<evidence type="ECO:0000256" key="9">
    <source>
        <dbReference type="PROSITE-ProRule" id="PRU10141"/>
    </source>
</evidence>
<dbReference type="AlphaFoldDB" id="A0A1E4T629"/>
<feature type="compositionally biased region" description="Low complexity" evidence="10">
    <location>
        <begin position="300"/>
        <end position="321"/>
    </location>
</feature>
<dbReference type="PANTHER" id="PTHR24343">
    <property type="entry name" value="SERINE/THREONINE KINASE"/>
    <property type="match status" value="1"/>
</dbReference>
<feature type="compositionally biased region" description="Basic and acidic residues" evidence="10">
    <location>
        <begin position="1"/>
        <end position="10"/>
    </location>
</feature>
<feature type="compositionally biased region" description="Acidic residues" evidence="10">
    <location>
        <begin position="55"/>
        <end position="65"/>
    </location>
</feature>
<dbReference type="Pfam" id="PF00069">
    <property type="entry name" value="Pkinase"/>
    <property type="match status" value="1"/>
</dbReference>
<comment type="catalytic activity">
    <reaction evidence="7">
        <text>L-threonyl-[protein] + ATP = O-phospho-L-threonyl-[protein] + ADP + H(+)</text>
        <dbReference type="Rhea" id="RHEA:46608"/>
        <dbReference type="Rhea" id="RHEA-COMP:11060"/>
        <dbReference type="Rhea" id="RHEA-COMP:11605"/>
        <dbReference type="ChEBI" id="CHEBI:15378"/>
        <dbReference type="ChEBI" id="CHEBI:30013"/>
        <dbReference type="ChEBI" id="CHEBI:30616"/>
        <dbReference type="ChEBI" id="CHEBI:61977"/>
        <dbReference type="ChEBI" id="CHEBI:456216"/>
        <dbReference type="EC" id="2.7.11.1"/>
    </reaction>
</comment>
<feature type="region of interest" description="Disordered" evidence="10">
    <location>
        <begin position="280"/>
        <end position="415"/>
    </location>
</feature>
<evidence type="ECO:0000256" key="3">
    <source>
        <dbReference type="ARBA" id="ARBA00022679"/>
    </source>
</evidence>
<reference evidence="13" key="1">
    <citation type="submission" date="2016-04" db="EMBL/GenBank/DDBJ databases">
        <title>Comparative genomics of biotechnologically important yeasts.</title>
        <authorList>
            <consortium name="DOE Joint Genome Institute"/>
            <person name="Riley R."/>
            <person name="Haridas S."/>
            <person name="Wolfe K.H."/>
            <person name="Lopes M.R."/>
            <person name="Hittinger C.T."/>
            <person name="Goker M."/>
            <person name="Salamov A."/>
            <person name="Wisecaver J."/>
            <person name="Long T.M."/>
            <person name="Aerts A.L."/>
            <person name="Barry K."/>
            <person name="Choi C."/>
            <person name="Clum A."/>
            <person name="Coughlan A.Y."/>
            <person name="Deshpande S."/>
            <person name="Douglass A.P."/>
            <person name="Hanson S.J."/>
            <person name="Klenk H.-P."/>
            <person name="Labutti K."/>
            <person name="Lapidus A."/>
            <person name="Lindquist E."/>
            <person name="Lipzen A."/>
            <person name="Meier-Kolthoff J.P."/>
            <person name="Ohm R.A."/>
            <person name="Otillar R.P."/>
            <person name="Pangilinan J."/>
            <person name="Peng Y."/>
            <person name="Rokas A."/>
            <person name="Rosa C.A."/>
            <person name="Scheuner C."/>
            <person name="Sibirny A.A."/>
            <person name="Slot J.C."/>
            <person name="Stielow J.B."/>
            <person name="Sun H."/>
            <person name="Kurtzman C.P."/>
            <person name="Blackwell M."/>
            <person name="Grigoriev I.V."/>
            <person name="Jeffries T.W."/>
        </authorList>
    </citation>
    <scope>NUCLEOTIDE SEQUENCE [LARGE SCALE GENOMIC DNA]</scope>
    <source>
        <strain evidence="13">NRRL YB-2248</strain>
    </source>
</reference>
<proteinExistence type="predicted"/>
<keyword evidence="5" id="KW-0418">Kinase</keyword>
<feature type="binding site" evidence="9">
    <location>
        <position position="495"/>
    </location>
    <ligand>
        <name>ATP</name>
        <dbReference type="ChEBI" id="CHEBI:30616"/>
    </ligand>
</feature>
<keyword evidence="4 9" id="KW-0547">Nucleotide-binding</keyword>
<evidence type="ECO:0000256" key="7">
    <source>
        <dbReference type="ARBA" id="ARBA00047899"/>
    </source>
</evidence>
<dbReference type="PROSITE" id="PS00108">
    <property type="entry name" value="PROTEIN_KINASE_ST"/>
    <property type="match status" value="1"/>
</dbReference>
<keyword evidence="13" id="KW-1185">Reference proteome</keyword>
<dbReference type="InterPro" id="IPR011009">
    <property type="entry name" value="Kinase-like_dom_sf"/>
</dbReference>
<sequence length="864" mass="93730">MSSSASERKGGISSLTKLINEQKNKPAQSSNLRINTEDTEYRKTITTTISLEGVSPDDDDDDFQNDIDLTYDPRRGESRSSSKRTSIVTELDPLPKTVPSSPTVITPEHFITSRYNSSTSLHSSGGGITTPTTISRNPSYSQFNSGSFTSLSNAIPYSAPGGRNGINAIPNTGSSFSSNYQAPNLSNGQIISGTTISSPAVSSPKQLDPRFIISKQKVQQVQEARALAVAAAAASSSSSSSSASSSVPIASYNNSYNVSSSQSKHNSGLFSKSRRGTATNFDQLASSPNTSYQRDPLGHSPSSQSSTESNNTITSTNSRHSSMADLRRFFRRSVSTSNNQSGLSQSSTPRTSNLSAGLSVQRHNSVASITQPTPAVTTGNSTINFNNPTYTNPSVPSYSSPTSTVTTPTNEYSTSPLEFTRRHSTFSTSPKLSTSATSVNSNSSSYMPLSIGGNTTPQIPFSKRYSRFGENLGAGAGGLVKLVKRTADNHVFAVKEFRARYQYESKRDYTKKITSEYCIGSTLKHPNIIETIEISYENDRIVQVMEYCDYDLFAIVMSNKMTADEINCCFKQILSGIKYIHSIGLAHRDLKLDNCVINKEGIVKIIDFGSAVVFQYPFSNTLIEAQGIVGSDPYLAPEVCVFNKYDPRPVDIWSAAIMYCCMMLKKFPWKVPKLSDPSFKMFASREPGVTFGELLRRVPEPPVYDPMIRGEVASVIMEQPNEDDSIVGSMRKLNVTEDKKSSIPTPPPTASNSNDSGDIEDASKHTSNLMGEQRLLNALPADCRPMIGKMVNLAPACRISIDDCFEDEWFIGVPFCTIGDDMCTIHGEGHEHTQVDQSVAHIAMLEKNKKKQGNGGGGGAGGKK</sequence>
<dbReference type="STRING" id="983967.A0A1E4T629"/>
<feature type="compositionally biased region" description="Polar residues" evidence="10">
    <location>
        <begin position="13"/>
        <end position="34"/>
    </location>
</feature>
<evidence type="ECO:0000256" key="6">
    <source>
        <dbReference type="ARBA" id="ARBA00022840"/>
    </source>
</evidence>
<feature type="compositionally biased region" description="Basic and acidic residues" evidence="10">
    <location>
        <begin position="71"/>
        <end position="80"/>
    </location>
</feature>
<evidence type="ECO:0000256" key="4">
    <source>
        <dbReference type="ARBA" id="ARBA00022741"/>
    </source>
</evidence>
<dbReference type="GO" id="GO:0005524">
    <property type="term" value="F:ATP binding"/>
    <property type="evidence" value="ECO:0007669"/>
    <property type="project" value="UniProtKB-UniRule"/>
</dbReference>
<feature type="region of interest" description="Disordered" evidence="10">
    <location>
        <begin position="1"/>
        <end position="37"/>
    </location>
</feature>
<feature type="domain" description="Protein kinase" evidence="11">
    <location>
        <begin position="466"/>
        <end position="810"/>
    </location>
</feature>
<dbReference type="OrthoDB" id="6513151at2759"/>
<dbReference type="GO" id="GO:0030447">
    <property type="term" value="P:filamentous growth"/>
    <property type="evidence" value="ECO:0007669"/>
    <property type="project" value="UniProtKB-ARBA"/>
</dbReference>
<dbReference type="InterPro" id="IPR000719">
    <property type="entry name" value="Prot_kinase_dom"/>
</dbReference>
<name>A0A1E4T629_9ASCO</name>
<feature type="region of interest" description="Disordered" evidence="10">
    <location>
        <begin position="116"/>
        <end position="141"/>
    </location>
</feature>
<evidence type="ECO:0000313" key="13">
    <source>
        <dbReference type="Proteomes" id="UP000094801"/>
    </source>
</evidence>
<organism evidence="12 13">
    <name type="scientific">[Candida] arabinofermentans NRRL YB-2248</name>
    <dbReference type="NCBI Taxonomy" id="983967"/>
    <lineage>
        <taxon>Eukaryota</taxon>
        <taxon>Fungi</taxon>
        <taxon>Dikarya</taxon>
        <taxon>Ascomycota</taxon>
        <taxon>Saccharomycotina</taxon>
        <taxon>Pichiomycetes</taxon>
        <taxon>Pichiales</taxon>
        <taxon>Pichiaceae</taxon>
        <taxon>Ogataea</taxon>
        <taxon>Ogataea/Candida clade</taxon>
    </lineage>
</organism>
<dbReference type="SMART" id="SM00220">
    <property type="entry name" value="S_TKc"/>
    <property type="match status" value="1"/>
</dbReference>
<protein>
    <recommendedName>
        <fullName evidence="1">non-specific serine/threonine protein kinase</fullName>
        <ecNumber evidence="1">2.7.11.1</ecNumber>
    </recommendedName>
</protein>
<dbReference type="SUPFAM" id="SSF56112">
    <property type="entry name" value="Protein kinase-like (PK-like)"/>
    <property type="match status" value="1"/>
</dbReference>
<evidence type="ECO:0000313" key="12">
    <source>
        <dbReference type="EMBL" id="ODV87171.1"/>
    </source>
</evidence>
<keyword evidence="2" id="KW-0723">Serine/threonine-protein kinase</keyword>
<dbReference type="GO" id="GO:0005829">
    <property type="term" value="C:cytosol"/>
    <property type="evidence" value="ECO:0007669"/>
    <property type="project" value="TreeGrafter"/>
</dbReference>
<dbReference type="PROSITE" id="PS00107">
    <property type="entry name" value="PROTEIN_KINASE_ATP"/>
    <property type="match status" value="1"/>
</dbReference>
<feature type="compositionally biased region" description="Low complexity" evidence="10">
    <location>
        <begin position="388"/>
        <end position="415"/>
    </location>
</feature>
<evidence type="ECO:0000256" key="2">
    <source>
        <dbReference type="ARBA" id="ARBA00022527"/>
    </source>
</evidence>
<evidence type="ECO:0000256" key="5">
    <source>
        <dbReference type="ARBA" id="ARBA00022777"/>
    </source>
</evidence>
<evidence type="ECO:0000259" key="11">
    <source>
        <dbReference type="PROSITE" id="PS50011"/>
    </source>
</evidence>
<keyword evidence="6 9" id="KW-0067">ATP-binding</keyword>
<feature type="region of interest" description="Disordered" evidence="10">
    <location>
        <begin position="51"/>
        <end position="104"/>
    </location>
</feature>
<dbReference type="PANTHER" id="PTHR24343:SF113">
    <property type="entry name" value="NITROGEN PERMEASE REACTIVATOR PROTEIN-RELATED"/>
    <property type="match status" value="1"/>
</dbReference>